<organism evidence="1 2">
    <name type="scientific">Sulfidibacter corallicola</name>
    <dbReference type="NCBI Taxonomy" id="2818388"/>
    <lineage>
        <taxon>Bacteria</taxon>
        <taxon>Pseudomonadati</taxon>
        <taxon>Acidobacteriota</taxon>
        <taxon>Holophagae</taxon>
        <taxon>Acanthopleuribacterales</taxon>
        <taxon>Acanthopleuribacteraceae</taxon>
        <taxon>Sulfidibacter</taxon>
    </lineage>
</organism>
<dbReference type="PANTHER" id="PTHR35850">
    <property type="entry name" value="CYTOPLASMIC PROTEIN-RELATED"/>
    <property type="match status" value="1"/>
</dbReference>
<dbReference type="KEGG" id="scor:J3U87_00765"/>
<keyword evidence="2" id="KW-1185">Reference proteome</keyword>
<evidence type="ECO:0000313" key="2">
    <source>
        <dbReference type="Proteomes" id="UP000663929"/>
    </source>
</evidence>
<dbReference type="Proteomes" id="UP000663929">
    <property type="component" value="Chromosome"/>
</dbReference>
<dbReference type="PANTHER" id="PTHR35850:SF1">
    <property type="entry name" value="TYPE VI SECRETION SYSTEM SHEATH PROTEIN TSSB1"/>
    <property type="match status" value="1"/>
</dbReference>
<dbReference type="NCBIfam" id="TIGR03358">
    <property type="entry name" value="VI_chp_5"/>
    <property type="match status" value="1"/>
</dbReference>
<evidence type="ECO:0000313" key="1">
    <source>
        <dbReference type="EMBL" id="QTD50974.1"/>
    </source>
</evidence>
<reference evidence="1" key="1">
    <citation type="submission" date="2021-03" db="EMBL/GenBank/DDBJ databases">
        <title>Acanthopleuribacteraceae sp. M133.</title>
        <authorList>
            <person name="Wang G."/>
        </authorList>
    </citation>
    <scope>NUCLEOTIDE SEQUENCE</scope>
    <source>
        <strain evidence="1">M133</strain>
    </source>
</reference>
<dbReference type="RefSeq" id="WP_237381110.1">
    <property type="nucleotide sequence ID" value="NZ_CP071793.1"/>
</dbReference>
<gene>
    <name evidence="1" type="primary">tssB</name>
    <name evidence="1" type="ORF">J3U87_00765</name>
</gene>
<accession>A0A8A4TP47</accession>
<dbReference type="EMBL" id="CP071793">
    <property type="protein sequence ID" value="QTD50974.1"/>
    <property type="molecule type" value="Genomic_DNA"/>
</dbReference>
<dbReference type="AlphaFoldDB" id="A0A8A4TP47"/>
<proteinExistence type="predicted"/>
<name>A0A8A4TP47_SULCO</name>
<dbReference type="Pfam" id="PF05591">
    <property type="entry name" value="T6SS_VipA"/>
    <property type="match status" value="1"/>
</dbReference>
<sequence length="166" mass="18433">MSQSTQHKIGRVRPPRVQITYDVEVGENTEVKELPFVAGIMADLSGEPKEPLPPLKKRKFVEIDGENFDKVLAASDPHLSFRVDDVLTGNGKLDVELDFAELEDFSPTRVVSQVPALAKLLEARIRLKDLISKLDGNEDLDGLLQEVLNNSEEREALKQQLGGSDD</sequence>
<dbReference type="InterPro" id="IPR008312">
    <property type="entry name" value="T6SS_TssB1"/>
</dbReference>
<protein>
    <submittedName>
        <fullName evidence="1">Type VI secretion system contractile sheath small subunit</fullName>
    </submittedName>
</protein>
<dbReference type="PIRSF" id="PIRSF028301">
    <property type="entry name" value="UCP028301"/>
    <property type="match status" value="1"/>
</dbReference>